<proteinExistence type="predicted"/>
<accession>A0ABX0TZH1</accession>
<dbReference type="RefSeq" id="WP_140231340.1">
    <property type="nucleotide sequence ID" value="NZ_BAAAEV010000001.1"/>
</dbReference>
<dbReference type="EMBL" id="JAASQP010000001">
    <property type="protein sequence ID" value="NIJ23720.1"/>
    <property type="molecule type" value="Genomic_DNA"/>
</dbReference>
<reference evidence="1 2" key="1">
    <citation type="submission" date="2020-03" db="EMBL/GenBank/DDBJ databases">
        <title>Genomic Encyclopedia of Type Strains, Phase IV (KMG-IV): sequencing the most valuable type-strain genomes for metagenomic binning, comparative biology and taxonomic classification.</title>
        <authorList>
            <person name="Goeker M."/>
        </authorList>
    </citation>
    <scope>NUCLEOTIDE SEQUENCE [LARGE SCALE GENOMIC DNA]</scope>
    <source>
        <strain evidence="1 2">DSM 22753</strain>
    </source>
</reference>
<organism evidence="1 2">
    <name type="scientific">Sphingomonas japonica</name>
    <dbReference type="NCBI Taxonomy" id="511662"/>
    <lineage>
        <taxon>Bacteria</taxon>
        <taxon>Pseudomonadati</taxon>
        <taxon>Pseudomonadota</taxon>
        <taxon>Alphaproteobacteria</taxon>
        <taxon>Sphingomonadales</taxon>
        <taxon>Sphingomonadaceae</taxon>
        <taxon>Sphingomonas</taxon>
    </lineage>
</organism>
<dbReference type="Proteomes" id="UP000788153">
    <property type="component" value="Unassembled WGS sequence"/>
</dbReference>
<evidence type="ECO:0000313" key="1">
    <source>
        <dbReference type="EMBL" id="NIJ23720.1"/>
    </source>
</evidence>
<name>A0ABX0TZH1_9SPHN</name>
<evidence type="ECO:0000313" key="2">
    <source>
        <dbReference type="Proteomes" id="UP000788153"/>
    </source>
</evidence>
<keyword evidence="2" id="KW-1185">Reference proteome</keyword>
<gene>
    <name evidence="1" type="ORF">FHT01_001262</name>
</gene>
<sequence length="162" mass="17630">MAQPNAKRARAKAKLPSIAVRKACFLEVLRQTGIVSRAAREAGVPSSTLYAHRARNKGFAADWDAAMAQALDELEAVLLERARDGTEKPVLFQGKVVSSVRSYSDALAMFLLKAKRPEVYDRIGGGSGAMVTVSAYEVLSEEDARGEVRKRLDRLAEHEDGA</sequence>
<comment type="caution">
    <text evidence="1">The sequence shown here is derived from an EMBL/GenBank/DDBJ whole genome shotgun (WGS) entry which is preliminary data.</text>
</comment>
<protein>
    <submittedName>
        <fullName evidence="1">Transposase-like protein</fullName>
    </submittedName>
</protein>